<evidence type="ECO:0000256" key="1">
    <source>
        <dbReference type="SAM" id="MobiDB-lite"/>
    </source>
</evidence>
<feature type="region of interest" description="Disordered" evidence="1">
    <location>
        <begin position="151"/>
        <end position="172"/>
    </location>
</feature>
<feature type="compositionally biased region" description="Polar residues" evidence="1">
    <location>
        <begin position="411"/>
        <end position="420"/>
    </location>
</feature>
<accession>A0A7S2DRG9</accession>
<feature type="region of interest" description="Disordered" evidence="1">
    <location>
        <begin position="325"/>
        <end position="345"/>
    </location>
</feature>
<name>A0A7S2DRG9_9DINO</name>
<feature type="region of interest" description="Disordered" evidence="1">
    <location>
        <begin position="367"/>
        <end position="454"/>
    </location>
</feature>
<dbReference type="AlphaFoldDB" id="A0A7S2DRG9"/>
<feature type="compositionally biased region" description="Polar residues" evidence="1">
    <location>
        <begin position="428"/>
        <end position="441"/>
    </location>
</feature>
<sequence length="454" mass="49103">MATGSACQTYPAMPAPYQAEGRGDLTNIATVRTAPCLAAWSSDPGAQTARQSALQWFCGPAGPVTPDKDPAASAATVMMLESQASQVVEILGEIAEASRAQRRSAAELEQERHQLAAREAALRSECEEAQGFMKRLQAEVEQKQSARFEAESLSAELDEERQKSHAQRQAARRMRQRFERRIEEQAEELRRVLETAEYRERVQEATIGDLERRLSLVREAEEQKAASRPPTSSGQDGTLQALPLVLEAPIHEGSMPSALESTRRRLFSPTVVLTPTSTTGGEMVGWLFENTIEHSISTGSLLATSNIEPLVTTSNLEPLTEKVQENPEAATAEPSAQPKTPKEAPPVGLVAEKVSIFEQRCHTPTQGVPAALRRGPRSVPTPFGSSRVWQDEGRPSAAGERIGATPGFLRTSCTGPTSPLRSDECGQRASTAQSRRASQVQALDGTMAAVEAEA</sequence>
<organism evidence="2">
    <name type="scientific">Alexandrium andersonii</name>
    <dbReference type="NCBI Taxonomy" id="327968"/>
    <lineage>
        <taxon>Eukaryota</taxon>
        <taxon>Sar</taxon>
        <taxon>Alveolata</taxon>
        <taxon>Dinophyceae</taxon>
        <taxon>Gonyaulacales</taxon>
        <taxon>Pyrocystaceae</taxon>
        <taxon>Alexandrium</taxon>
    </lineage>
</organism>
<protein>
    <submittedName>
        <fullName evidence="2">Uncharacterized protein</fullName>
    </submittedName>
</protein>
<gene>
    <name evidence="2" type="ORF">AAND1436_LOCUS28310</name>
</gene>
<evidence type="ECO:0000313" key="2">
    <source>
        <dbReference type="EMBL" id="CAD9462232.1"/>
    </source>
</evidence>
<dbReference type="EMBL" id="HBGQ01058585">
    <property type="protein sequence ID" value="CAD9462232.1"/>
    <property type="molecule type" value="Transcribed_RNA"/>
</dbReference>
<proteinExistence type="predicted"/>
<reference evidence="2" key="1">
    <citation type="submission" date="2021-01" db="EMBL/GenBank/DDBJ databases">
        <authorList>
            <person name="Corre E."/>
            <person name="Pelletier E."/>
            <person name="Niang G."/>
            <person name="Scheremetjew M."/>
            <person name="Finn R."/>
            <person name="Kale V."/>
            <person name="Holt S."/>
            <person name="Cochrane G."/>
            <person name="Meng A."/>
            <person name="Brown T."/>
            <person name="Cohen L."/>
        </authorList>
    </citation>
    <scope>NUCLEOTIDE SEQUENCE</scope>
    <source>
        <strain evidence="2">CCMP2222</strain>
    </source>
</reference>